<dbReference type="NCBIfam" id="TIGR00552">
    <property type="entry name" value="nadE"/>
    <property type="match status" value="1"/>
</dbReference>
<dbReference type="PANTHER" id="PTHR23090">
    <property type="entry name" value="NH 3 /GLUTAMINE-DEPENDENT NAD + SYNTHETASE"/>
    <property type="match status" value="1"/>
</dbReference>
<evidence type="ECO:0000256" key="2">
    <source>
        <dbReference type="ARBA" id="ARBA00011738"/>
    </source>
</evidence>
<keyword evidence="8 13" id="KW-0520">NAD</keyword>
<dbReference type="CDD" id="cd00553">
    <property type="entry name" value="NAD_synthase"/>
    <property type="match status" value="1"/>
</dbReference>
<dbReference type="Pfam" id="PF02540">
    <property type="entry name" value="NAD_synthase"/>
    <property type="match status" value="1"/>
</dbReference>
<keyword evidence="4 13" id="KW-0479">Metal-binding</keyword>
<dbReference type="FunFam" id="3.40.50.620:FF:000015">
    <property type="entry name" value="NH(3)-dependent NAD(+) synthetase"/>
    <property type="match status" value="1"/>
</dbReference>
<feature type="domain" description="NAD/GMP synthase" evidence="16">
    <location>
        <begin position="24"/>
        <end position="266"/>
    </location>
</feature>
<dbReference type="InterPro" id="IPR022926">
    <property type="entry name" value="NH(3)-dep_NAD(+)_synth"/>
</dbReference>
<evidence type="ECO:0000256" key="7">
    <source>
        <dbReference type="ARBA" id="ARBA00022842"/>
    </source>
</evidence>
<gene>
    <name evidence="13 17" type="primary">nadE</name>
    <name evidence="17" type="ORF">GXN76_13930</name>
</gene>
<dbReference type="InterPro" id="IPR022310">
    <property type="entry name" value="NAD/GMP_synthase"/>
</dbReference>
<evidence type="ECO:0000256" key="13">
    <source>
        <dbReference type="HAMAP-Rule" id="MF_00193"/>
    </source>
</evidence>
<evidence type="ECO:0000256" key="15">
    <source>
        <dbReference type="RuleBase" id="RU003812"/>
    </source>
</evidence>
<dbReference type="EMBL" id="CP048104">
    <property type="protein sequence ID" value="QKG85443.1"/>
    <property type="molecule type" value="Genomic_DNA"/>
</dbReference>
<evidence type="ECO:0000256" key="3">
    <source>
        <dbReference type="ARBA" id="ARBA00022598"/>
    </source>
</evidence>
<feature type="binding site" description="in other chain" evidence="13">
    <location>
        <position position="141"/>
    </location>
    <ligand>
        <name>deamido-NAD(+)</name>
        <dbReference type="ChEBI" id="CHEBI:58437"/>
        <note>ligand shared between two neighboring subunits</note>
    </ligand>
</feature>
<dbReference type="GO" id="GO:0008795">
    <property type="term" value="F:NAD+ synthase activity"/>
    <property type="evidence" value="ECO:0007669"/>
    <property type="project" value="UniProtKB-UniRule"/>
</dbReference>
<evidence type="ECO:0000313" key="17">
    <source>
        <dbReference type="EMBL" id="QKG85443.1"/>
    </source>
</evidence>
<proteinExistence type="inferred from homology"/>
<feature type="binding site" evidence="13">
    <location>
        <position position="161"/>
    </location>
    <ligand>
        <name>ATP</name>
        <dbReference type="ChEBI" id="CHEBI:30616"/>
    </ligand>
</feature>
<dbReference type="SUPFAM" id="SSF52402">
    <property type="entry name" value="Adenine nucleotide alpha hydrolases-like"/>
    <property type="match status" value="1"/>
</dbReference>
<evidence type="ECO:0000256" key="6">
    <source>
        <dbReference type="ARBA" id="ARBA00022840"/>
    </source>
</evidence>
<dbReference type="Gene3D" id="3.40.50.620">
    <property type="entry name" value="HUPs"/>
    <property type="match status" value="1"/>
</dbReference>
<comment type="similarity">
    <text evidence="1 13 14">Belongs to the NAD synthetase family.</text>
</comment>
<evidence type="ECO:0000256" key="8">
    <source>
        <dbReference type="ARBA" id="ARBA00023027"/>
    </source>
</evidence>
<feature type="binding site" evidence="13">
    <location>
        <position position="52"/>
    </location>
    <ligand>
        <name>Mg(2+)</name>
        <dbReference type="ChEBI" id="CHEBI:18420"/>
    </ligand>
</feature>
<keyword evidence="6 13" id="KW-0067">ATP-binding</keyword>
<dbReference type="InterPro" id="IPR003694">
    <property type="entry name" value="NAD_synthase"/>
</dbReference>
<dbReference type="InterPro" id="IPR014729">
    <property type="entry name" value="Rossmann-like_a/b/a_fold"/>
</dbReference>
<evidence type="ECO:0000256" key="9">
    <source>
        <dbReference type="ARBA" id="ARBA00051206"/>
    </source>
</evidence>
<dbReference type="NCBIfam" id="NF001979">
    <property type="entry name" value="PRK00768.1"/>
    <property type="match status" value="1"/>
</dbReference>
<evidence type="ECO:0000313" key="18">
    <source>
        <dbReference type="Proteomes" id="UP000503088"/>
    </source>
</evidence>
<feature type="binding site" evidence="13">
    <location>
        <position position="212"/>
    </location>
    <ligand>
        <name>ATP</name>
        <dbReference type="ChEBI" id="CHEBI:30616"/>
    </ligand>
</feature>
<feature type="binding site" evidence="13">
    <location>
        <position position="166"/>
    </location>
    <ligand>
        <name>Mg(2+)</name>
        <dbReference type="ChEBI" id="CHEBI:18420"/>
    </ligand>
</feature>
<organism evidence="17 18">
    <name type="scientific">Kroppenstedtia pulmonis</name>
    <dbReference type="NCBI Taxonomy" id="1380685"/>
    <lineage>
        <taxon>Bacteria</taxon>
        <taxon>Bacillati</taxon>
        <taxon>Bacillota</taxon>
        <taxon>Bacilli</taxon>
        <taxon>Bacillales</taxon>
        <taxon>Thermoactinomycetaceae</taxon>
        <taxon>Kroppenstedtia</taxon>
    </lineage>
</organism>
<evidence type="ECO:0000256" key="4">
    <source>
        <dbReference type="ARBA" id="ARBA00022723"/>
    </source>
</evidence>
<evidence type="ECO:0000256" key="1">
    <source>
        <dbReference type="ARBA" id="ARBA00005859"/>
    </source>
</evidence>
<dbReference type="UniPathway" id="UPA00253">
    <property type="reaction ID" value="UER00333"/>
</dbReference>
<evidence type="ECO:0000256" key="5">
    <source>
        <dbReference type="ARBA" id="ARBA00022741"/>
    </source>
</evidence>
<evidence type="ECO:0000256" key="11">
    <source>
        <dbReference type="ARBA" id="ARBA00066987"/>
    </source>
</evidence>
<evidence type="ECO:0000256" key="12">
    <source>
        <dbReference type="ARBA" id="ARBA00070926"/>
    </source>
</evidence>
<sequence length="276" mass="31301">MRSLQEQIIQDLHVQPNIQAESEIRNRVRFLKQYLLFTGAKGFVLGISGGQDSTLAGRLAQMAVEELREEEENKDFQFIAVRLPYGIQRDEADARLALRFIRPDRVITVNIKEAVDASVKALRQATGEPFSDFLKGNTKARERMKVQYDLAACHQLLVLGTDHAAEAVTGFYTKFGDGASDLTPLYGLSKRQGKKLLQSLGAEAILYEKVPTADLLDEKPGRSDEEELQLSYEEIDNYLEGNPVTEEVARKIEEKYLRSQHKRVLPVTPFTSWWKN</sequence>
<keyword evidence="18" id="KW-1185">Reference proteome</keyword>
<dbReference type="Proteomes" id="UP000503088">
    <property type="component" value="Chromosome"/>
</dbReference>
<comment type="function">
    <text evidence="10 13">Catalyzes the ATP-dependent amidation of deamido-NAD to form NAD. Uses ammonia as a nitrogen source.</text>
</comment>
<comment type="catalytic activity">
    <reaction evidence="9 13 15">
        <text>deamido-NAD(+) + NH4(+) + ATP = AMP + diphosphate + NAD(+) + H(+)</text>
        <dbReference type="Rhea" id="RHEA:21188"/>
        <dbReference type="ChEBI" id="CHEBI:15378"/>
        <dbReference type="ChEBI" id="CHEBI:28938"/>
        <dbReference type="ChEBI" id="CHEBI:30616"/>
        <dbReference type="ChEBI" id="CHEBI:33019"/>
        <dbReference type="ChEBI" id="CHEBI:57540"/>
        <dbReference type="ChEBI" id="CHEBI:58437"/>
        <dbReference type="ChEBI" id="CHEBI:456215"/>
        <dbReference type="EC" id="6.3.1.5"/>
    </reaction>
</comment>
<name>A0A7D3Y3B6_9BACL</name>
<feature type="binding site" description="in other chain" evidence="13">
    <location>
        <begin position="261"/>
        <end position="262"/>
    </location>
    <ligand>
        <name>deamido-NAD(+)</name>
        <dbReference type="ChEBI" id="CHEBI:58437"/>
        <note>ligand shared between two neighboring subunits</note>
    </ligand>
</feature>
<accession>A0A7D3Y3B6</accession>
<comment type="subunit">
    <text evidence="2 13">Homodimer.</text>
</comment>
<dbReference type="AlphaFoldDB" id="A0A7D3Y3B6"/>
<dbReference type="PANTHER" id="PTHR23090:SF7">
    <property type="entry name" value="NH(3)-DEPENDENT NAD(+) SYNTHETASE"/>
    <property type="match status" value="1"/>
</dbReference>
<keyword evidence="7 13" id="KW-0460">Magnesium</keyword>
<dbReference type="GO" id="GO:0003952">
    <property type="term" value="F:NAD+ synthase (glutamine-hydrolyzing) activity"/>
    <property type="evidence" value="ECO:0007669"/>
    <property type="project" value="InterPro"/>
</dbReference>
<feature type="binding site" evidence="13">
    <location>
        <position position="190"/>
    </location>
    <ligand>
        <name>ATP</name>
        <dbReference type="ChEBI" id="CHEBI:30616"/>
    </ligand>
</feature>
<dbReference type="HAMAP" id="MF_00193">
    <property type="entry name" value="NadE_ammonia_dep"/>
    <property type="match status" value="1"/>
</dbReference>
<comment type="pathway">
    <text evidence="13">Cofactor biosynthesis; NAD(+) biosynthesis; NAD(+) from deamido-NAD(+) (ammonia route): step 1/1.</text>
</comment>
<keyword evidence="5 13" id="KW-0547">Nucleotide-binding</keyword>
<keyword evidence="3 13" id="KW-0436">Ligase</keyword>
<feature type="binding site" description="in other chain" evidence="13">
    <location>
        <position position="174"/>
    </location>
    <ligand>
        <name>deamido-NAD(+)</name>
        <dbReference type="ChEBI" id="CHEBI:58437"/>
        <note>ligand shared between two neighboring subunits</note>
    </ligand>
</feature>
<dbReference type="GO" id="GO:0046872">
    <property type="term" value="F:metal ion binding"/>
    <property type="evidence" value="ECO:0007669"/>
    <property type="project" value="UniProtKB-KW"/>
</dbReference>
<dbReference type="GO" id="GO:0005737">
    <property type="term" value="C:cytoplasm"/>
    <property type="evidence" value="ECO:0007669"/>
    <property type="project" value="InterPro"/>
</dbReference>
<dbReference type="GO" id="GO:0009435">
    <property type="term" value="P:NAD+ biosynthetic process"/>
    <property type="evidence" value="ECO:0007669"/>
    <property type="project" value="UniProtKB-UniRule"/>
</dbReference>
<feature type="binding site" evidence="13">
    <location>
        <begin position="46"/>
        <end position="53"/>
    </location>
    <ligand>
        <name>ATP</name>
        <dbReference type="ChEBI" id="CHEBI:30616"/>
    </ligand>
</feature>
<dbReference type="RefSeq" id="WP_173224098.1">
    <property type="nucleotide sequence ID" value="NZ_CP048104.1"/>
</dbReference>
<evidence type="ECO:0000256" key="10">
    <source>
        <dbReference type="ARBA" id="ARBA00055966"/>
    </source>
</evidence>
<evidence type="ECO:0000259" key="16">
    <source>
        <dbReference type="Pfam" id="PF02540"/>
    </source>
</evidence>
<dbReference type="GO" id="GO:0005524">
    <property type="term" value="F:ATP binding"/>
    <property type="evidence" value="ECO:0007669"/>
    <property type="project" value="UniProtKB-UniRule"/>
</dbReference>
<dbReference type="GO" id="GO:0004359">
    <property type="term" value="F:glutaminase activity"/>
    <property type="evidence" value="ECO:0007669"/>
    <property type="project" value="InterPro"/>
</dbReference>
<reference evidence="17 18" key="1">
    <citation type="submission" date="2020-01" db="EMBL/GenBank/DDBJ databases">
        <authorList>
            <person name="Gulvik C.A."/>
            <person name="Batra D.G."/>
        </authorList>
    </citation>
    <scope>NUCLEOTIDE SEQUENCE [LARGE SCALE GENOMIC DNA]</scope>
    <source>
        <strain evidence="17 18">W9323</strain>
    </source>
</reference>
<dbReference type="EC" id="6.3.1.5" evidence="11 13"/>
<evidence type="ECO:0000256" key="14">
    <source>
        <dbReference type="RuleBase" id="RU003811"/>
    </source>
</evidence>
<dbReference type="KEGG" id="kpul:GXN76_13930"/>
<feature type="binding site" evidence="13">
    <location>
        <position position="181"/>
    </location>
    <ligand>
        <name>deamido-NAD(+)</name>
        <dbReference type="ChEBI" id="CHEBI:58437"/>
        <note>ligand shared between two neighboring subunits</note>
    </ligand>
</feature>
<protein>
    <recommendedName>
        <fullName evidence="12 13">NH(3)-dependent NAD(+) synthetase</fullName>
        <ecNumber evidence="11 13">6.3.1.5</ecNumber>
    </recommendedName>
</protein>